<dbReference type="InterPro" id="IPR007355">
    <property type="entry name" value="DUF424"/>
</dbReference>
<name>A0A0M0BUF5_9ARCH</name>
<sequence length="89" mass="9703">MGRNVLLAICDCDLLGRTLRQGKIVFHVKDEFYNGGKVSIEEAVGMIENSTIVNLVGKNCVEKAISQGYVHPEAVLQINGVPHAQIVKL</sequence>
<accession>A0A0M0BUF5</accession>
<dbReference type="EMBL" id="LFWV01000012">
    <property type="protein sequence ID" value="KON32094.1"/>
    <property type="molecule type" value="Genomic_DNA"/>
</dbReference>
<evidence type="ECO:0000313" key="2">
    <source>
        <dbReference type="Proteomes" id="UP000054016"/>
    </source>
</evidence>
<evidence type="ECO:0000313" key="1">
    <source>
        <dbReference type="EMBL" id="KON32094.1"/>
    </source>
</evidence>
<gene>
    <name evidence="1" type="ORF">AC478_01310</name>
</gene>
<dbReference type="Proteomes" id="UP000054016">
    <property type="component" value="Unassembled WGS sequence"/>
</dbReference>
<reference evidence="2" key="1">
    <citation type="submission" date="2015-06" db="EMBL/GenBank/DDBJ databases">
        <title>New insights into the roles of widespread benthic archaea in carbon and nitrogen cycling.</title>
        <authorList>
            <person name="Lazar C.S."/>
            <person name="Baker B.J."/>
            <person name="Seitz K.W."/>
            <person name="Hyde A.S."/>
            <person name="Dick G.J."/>
            <person name="Hinrichs K.-U."/>
            <person name="Teske A.P."/>
        </authorList>
    </citation>
    <scope>NUCLEOTIDE SEQUENCE [LARGE SCALE GENOMIC DNA]</scope>
</reference>
<proteinExistence type="predicted"/>
<dbReference type="Gene3D" id="3.30.1860.10">
    <property type="entry name" value="uncharacterized conserved protein from methanopyrus kandleri domain like"/>
    <property type="match status" value="1"/>
</dbReference>
<dbReference type="Pfam" id="PF04242">
    <property type="entry name" value="DUF424"/>
    <property type="match status" value="1"/>
</dbReference>
<evidence type="ECO:0008006" key="3">
    <source>
        <dbReference type="Google" id="ProtNLM"/>
    </source>
</evidence>
<organism evidence="1 2">
    <name type="scientific">miscellaneous Crenarchaeota group-1 archaeon SG8-32-3</name>
    <dbReference type="NCBI Taxonomy" id="1685125"/>
    <lineage>
        <taxon>Archaea</taxon>
        <taxon>Candidatus Bathyarchaeota</taxon>
        <taxon>MCG-1</taxon>
    </lineage>
</organism>
<protein>
    <recommendedName>
        <fullName evidence="3">DUF424 domain-containing protein</fullName>
    </recommendedName>
</protein>
<comment type="caution">
    <text evidence="1">The sequence shown here is derived from an EMBL/GenBank/DDBJ whole genome shotgun (WGS) entry which is preliminary data.</text>
</comment>
<dbReference type="AlphaFoldDB" id="A0A0M0BUF5"/>